<dbReference type="AlphaFoldDB" id="A0A1Y3YVY1"/>
<evidence type="ECO:0000259" key="3">
    <source>
        <dbReference type="Pfam" id="PF21307"/>
    </source>
</evidence>
<evidence type="ECO:0008006" key="7">
    <source>
        <dbReference type="Google" id="ProtNLM"/>
    </source>
</evidence>
<dbReference type="InterPro" id="IPR049053">
    <property type="entry name" value="AFCA-like_C"/>
</dbReference>
<keyword evidence="1" id="KW-0732">Signal</keyword>
<dbReference type="InterPro" id="IPR054363">
    <property type="entry name" value="GH95_cat"/>
</dbReference>
<sequence>MKNSRKILFALLCLFYIINVQAQQRIVKVVTSDYELWYDEPANNRGGVIPVNESERPIDADWERWSLPIGNGYMGASIFGGTSTERLQLTDKTLYIRGLWGAETQTSFGDLYLDFFHNLRTNYRRSLNLNKGIAEVSYEYQGVKYHREYFMSYPDNVLVIKLTADKPGKLSFTVRPQIAHLVPFGPLQRIDTMTIGYLSGPTQTRFSYNGREGKVFAKDDMITLRGKTEYLKLIYEAQIKVIPVNGSISARNDSNADQGTIRVENADSAVILLTLGTNYRLSPQVFSNKAAEKLKGCPDPHGEISQRLIKAVQKGYDQLRAAHINDFSSLTERVQLNISKKSSLPTDRLLAAYKQGKQDTYLEELFFHYGRYLLISSTRKGALPPTLQGVWNQYELAPWNGNYTHNINIQMNYWPAFNTNLIELFESYVDFHKAYKPMAERFASKYIKIHHPQHFSDKPSGNGWTMGTGAGAYMVGMPGGHSGPGMAAFTSKLFWDYYTFTNNKQILKETTYPAVLGVANFLSKVTTDTLGFLLATPSASPEQYAKVTKRPYPTIGCAFDQQMIYENHQDAIHAATLLGKRDKNIRLFKEQSKRLDPVQIGNSGQIKEYREEKYYGDIVLEQNHRHISQLIGLYPGTLINENTPVWLDAAKVTLNRRGDISTGWSMAHKINLWARAKEGNRAHDLVTALLTTGIHENLWTTCLAVLRSPFQIDANFGGTAGIAEMLLQSHEGYIHILPALPDIWKNGSYRGLTARGNFEVSANWKEGQLAQAEILSKQNNTCILKYPNITYAILKDTTGKTIKYKSIGKDKISFPTKANQTYIISNVPQHKVAAAPQELKANFNGNTVSLQWKPTKDAAAYAIYRTRGNSPDYELIATDVKQPTYKYTASELKATDYLVFKIASLNETGDEGKAATICVEKQ</sequence>
<proteinExistence type="predicted"/>
<evidence type="ECO:0000313" key="5">
    <source>
        <dbReference type="EMBL" id="OUO01996.1"/>
    </source>
</evidence>
<organism evidence="5 6">
    <name type="scientific">Bacteroides clarus</name>
    <dbReference type="NCBI Taxonomy" id="626929"/>
    <lineage>
        <taxon>Bacteria</taxon>
        <taxon>Pseudomonadati</taxon>
        <taxon>Bacteroidota</taxon>
        <taxon>Bacteroidia</taxon>
        <taxon>Bacteroidales</taxon>
        <taxon>Bacteroidaceae</taxon>
        <taxon>Bacteroides</taxon>
    </lineage>
</organism>
<feature type="chain" id="PRO_5013186837" description="Glycoside hydrolase family 95 protein" evidence="1">
    <location>
        <begin position="23"/>
        <end position="922"/>
    </location>
</feature>
<dbReference type="PANTHER" id="PTHR31084">
    <property type="entry name" value="ALPHA-L-FUCOSIDASE 2"/>
    <property type="match status" value="1"/>
</dbReference>
<dbReference type="PANTHER" id="PTHR31084:SF19">
    <property type="entry name" value="GLYCOSYL HYDROLASE FAMILY 95 N-TERMINAL DOMAIN-CONTAINING PROTEIN"/>
    <property type="match status" value="1"/>
</dbReference>
<feature type="domain" description="Glycosyl hydrolase family 95 N-terminal" evidence="2">
    <location>
        <begin position="36"/>
        <end position="94"/>
    </location>
</feature>
<reference evidence="6" key="1">
    <citation type="submission" date="2017-04" db="EMBL/GenBank/DDBJ databases">
        <title>Function of individual gut microbiota members based on whole genome sequencing of pure cultures obtained from chicken caecum.</title>
        <authorList>
            <person name="Medvecky M."/>
            <person name="Cejkova D."/>
            <person name="Polansky O."/>
            <person name="Karasova D."/>
            <person name="Kubasova T."/>
            <person name="Cizek A."/>
            <person name="Rychlik I."/>
        </authorList>
    </citation>
    <scope>NUCLEOTIDE SEQUENCE [LARGE SCALE GENOMIC DNA]</scope>
    <source>
        <strain evidence="6">An43</strain>
    </source>
</reference>
<evidence type="ECO:0000259" key="4">
    <source>
        <dbReference type="Pfam" id="PF22124"/>
    </source>
</evidence>
<dbReference type="Pfam" id="PF22124">
    <property type="entry name" value="Glyco_hydro_95_cat"/>
    <property type="match status" value="1"/>
</dbReference>
<dbReference type="Proteomes" id="UP000195386">
    <property type="component" value="Unassembled WGS sequence"/>
</dbReference>
<dbReference type="Gene3D" id="2.60.40.10">
    <property type="entry name" value="Immunoglobulins"/>
    <property type="match status" value="1"/>
</dbReference>
<feature type="domain" description="Alpha fucosidase A-like C-terminal" evidence="3">
    <location>
        <begin position="728"/>
        <end position="824"/>
    </location>
</feature>
<dbReference type="GO" id="GO:0004560">
    <property type="term" value="F:alpha-L-fucosidase activity"/>
    <property type="evidence" value="ECO:0007669"/>
    <property type="project" value="TreeGrafter"/>
</dbReference>
<evidence type="ECO:0000259" key="2">
    <source>
        <dbReference type="Pfam" id="PF14498"/>
    </source>
</evidence>
<dbReference type="Pfam" id="PF14498">
    <property type="entry name" value="Glyco_hyd_65N_2"/>
    <property type="match status" value="2"/>
</dbReference>
<dbReference type="InterPro" id="IPR013783">
    <property type="entry name" value="Ig-like_fold"/>
</dbReference>
<gene>
    <name evidence="5" type="ORF">B5F97_04185</name>
</gene>
<dbReference type="EMBL" id="NFII01000003">
    <property type="protein sequence ID" value="OUO01996.1"/>
    <property type="molecule type" value="Genomic_DNA"/>
</dbReference>
<comment type="caution">
    <text evidence="5">The sequence shown here is derived from an EMBL/GenBank/DDBJ whole genome shotgun (WGS) entry which is preliminary data.</text>
</comment>
<evidence type="ECO:0000313" key="6">
    <source>
        <dbReference type="Proteomes" id="UP000195386"/>
    </source>
</evidence>
<dbReference type="Gene3D" id="1.50.10.10">
    <property type="match status" value="1"/>
</dbReference>
<feature type="domain" description="Glycosyl hydrolase family 95 catalytic" evidence="4">
    <location>
        <begin position="315"/>
        <end position="726"/>
    </location>
</feature>
<dbReference type="InterPro" id="IPR012341">
    <property type="entry name" value="6hp_glycosidase-like_sf"/>
</dbReference>
<dbReference type="InterPro" id="IPR008928">
    <property type="entry name" value="6-hairpin_glycosidase_sf"/>
</dbReference>
<dbReference type="Gene3D" id="2.70.98.50">
    <property type="entry name" value="putative glycoside hydrolase family protein from bacillus halodurans"/>
    <property type="match status" value="1"/>
</dbReference>
<dbReference type="SUPFAM" id="SSF48208">
    <property type="entry name" value="Six-hairpin glycosidases"/>
    <property type="match status" value="1"/>
</dbReference>
<dbReference type="Pfam" id="PF21307">
    <property type="entry name" value="Glyco_hydro_95_C"/>
    <property type="match status" value="1"/>
</dbReference>
<protein>
    <recommendedName>
        <fullName evidence="7">Glycoside hydrolase family 95 protein</fullName>
    </recommendedName>
</protein>
<dbReference type="InterPro" id="IPR027414">
    <property type="entry name" value="GH95_N_dom"/>
</dbReference>
<name>A0A1Y3YVY1_9BACE</name>
<evidence type="ECO:0000256" key="1">
    <source>
        <dbReference type="SAM" id="SignalP"/>
    </source>
</evidence>
<feature type="signal peptide" evidence="1">
    <location>
        <begin position="1"/>
        <end position="22"/>
    </location>
</feature>
<dbReference type="GO" id="GO:0005975">
    <property type="term" value="P:carbohydrate metabolic process"/>
    <property type="evidence" value="ECO:0007669"/>
    <property type="project" value="InterPro"/>
</dbReference>
<accession>A0A1Y3YVY1</accession>
<dbReference type="RefSeq" id="WP_087425536.1">
    <property type="nucleotide sequence ID" value="NZ_NFII01000003.1"/>
</dbReference>
<feature type="domain" description="Glycosyl hydrolase family 95 N-terminal" evidence="2">
    <location>
        <begin position="105"/>
        <end position="280"/>
    </location>
</feature>